<proteinExistence type="predicted"/>
<evidence type="ECO:0000313" key="2">
    <source>
        <dbReference type="EMBL" id="AKO52991.1"/>
    </source>
</evidence>
<dbReference type="SUPFAM" id="SSF53448">
    <property type="entry name" value="Nucleotide-diphospho-sugar transferases"/>
    <property type="match status" value="1"/>
</dbReference>
<protein>
    <recommendedName>
        <fullName evidence="4">Glycosyltransferase 2-like domain-containing protein</fullName>
    </recommendedName>
</protein>
<gene>
    <name evidence="2" type="ORF">ABA45_11745</name>
</gene>
<dbReference type="Proteomes" id="UP000036406">
    <property type="component" value="Chromosome"/>
</dbReference>
<dbReference type="EMBL" id="CP011494">
    <property type="protein sequence ID" value="AKO52991.1"/>
    <property type="molecule type" value="Genomic_DNA"/>
</dbReference>
<keyword evidence="3" id="KW-1185">Reference proteome</keyword>
<organism evidence="2 3">
    <name type="scientific">Marinobacter psychrophilus</name>
    <dbReference type="NCBI Taxonomy" id="330734"/>
    <lineage>
        <taxon>Bacteria</taxon>
        <taxon>Pseudomonadati</taxon>
        <taxon>Pseudomonadota</taxon>
        <taxon>Gammaproteobacteria</taxon>
        <taxon>Pseudomonadales</taxon>
        <taxon>Marinobacteraceae</taxon>
        <taxon>Marinobacter</taxon>
    </lineage>
</organism>
<evidence type="ECO:0000313" key="3">
    <source>
        <dbReference type="Proteomes" id="UP000036406"/>
    </source>
</evidence>
<dbReference type="InterPro" id="IPR029044">
    <property type="entry name" value="Nucleotide-diphossugar_trans"/>
</dbReference>
<sequence>MIEGRVSEVAVLIPTHAPGSYLEKCLKSINEQSLDKSKFLVYVALNGEESPYREYVENLLQDFFFNYVFFTWICLAFLTLETFLLKILQSRIFVLLTMTMF</sequence>
<keyword evidence="1" id="KW-0472">Membrane</keyword>
<evidence type="ECO:0008006" key="4">
    <source>
        <dbReference type="Google" id="ProtNLM"/>
    </source>
</evidence>
<dbReference type="PATRIC" id="fig|330734.3.peg.2459"/>
<reference evidence="2 3" key="1">
    <citation type="submission" date="2015-05" db="EMBL/GenBank/DDBJ databases">
        <title>Complete genome of Marinobacter psychrophilus strain 20041T isolated from sea-ice of the Canadian Basin.</title>
        <authorList>
            <person name="Song L."/>
            <person name="Ren L."/>
            <person name="Yu Y."/>
            <person name="Wang X."/>
        </authorList>
    </citation>
    <scope>NUCLEOTIDE SEQUENCE [LARGE SCALE GENOMIC DNA]</scope>
    <source>
        <strain evidence="2 3">20041</strain>
    </source>
</reference>
<dbReference type="KEGG" id="mpq:ABA45_11745"/>
<feature type="transmembrane region" description="Helical" evidence="1">
    <location>
        <begin position="64"/>
        <end position="88"/>
    </location>
</feature>
<accession>A0A0H4I1X3</accession>
<name>A0A0H4I1X3_9GAMM</name>
<dbReference type="AlphaFoldDB" id="A0A0H4I1X3"/>
<keyword evidence="1" id="KW-0812">Transmembrane</keyword>
<dbReference type="Gene3D" id="3.90.550.10">
    <property type="entry name" value="Spore Coat Polysaccharide Biosynthesis Protein SpsA, Chain A"/>
    <property type="match status" value="1"/>
</dbReference>
<keyword evidence="1" id="KW-1133">Transmembrane helix</keyword>
<evidence type="ECO:0000256" key="1">
    <source>
        <dbReference type="SAM" id="Phobius"/>
    </source>
</evidence>